<accession>A0A7D5W259</accession>
<reference evidence="2 3" key="1">
    <citation type="journal article" date="2009" name="Mikrobiologiia">
        <title>[Phenanthren biodegradation and interaction of Pseudomonas putida BS3701 and Burkholderia sp.BS3702 in plant rhizosphere].</title>
        <authorList>
            <person name="Ovchinnikova A.A."/>
            <person name="Vetrova A.A."/>
            <person name="Filonov A.E."/>
            <person name="Boronin A.M."/>
        </authorList>
    </citation>
    <scope>NUCLEOTIDE SEQUENCE [LARGE SCALE GENOMIC DNA]</scope>
    <source>
        <strain evidence="2 3">BS3701</strain>
    </source>
</reference>
<dbReference type="NCBIfam" id="TIGR03696">
    <property type="entry name" value="Rhs_assc_core"/>
    <property type="match status" value="1"/>
</dbReference>
<protein>
    <submittedName>
        <fullName evidence="2">RHS repeat-associated core domain-containing protein</fullName>
    </submittedName>
</protein>
<feature type="region of interest" description="Disordered" evidence="1">
    <location>
        <begin position="96"/>
        <end position="192"/>
    </location>
</feature>
<evidence type="ECO:0000256" key="1">
    <source>
        <dbReference type="SAM" id="MobiDB-lite"/>
    </source>
</evidence>
<dbReference type="AlphaFoldDB" id="A0A7D5W259"/>
<feature type="compositionally biased region" description="Low complexity" evidence="1">
    <location>
        <begin position="127"/>
        <end position="153"/>
    </location>
</feature>
<dbReference type="EMBL" id="CP059052">
    <property type="protein sequence ID" value="QLJ16690.1"/>
    <property type="molecule type" value="Genomic_DNA"/>
</dbReference>
<organism evidence="2 3">
    <name type="scientific">Pseudomonas putida</name>
    <name type="common">Arthrobacter siderocapsulatus</name>
    <dbReference type="NCBI Taxonomy" id="303"/>
    <lineage>
        <taxon>Bacteria</taxon>
        <taxon>Pseudomonadati</taxon>
        <taxon>Pseudomonadota</taxon>
        <taxon>Gammaproteobacteria</taxon>
        <taxon>Pseudomonadales</taxon>
        <taxon>Pseudomonadaceae</taxon>
        <taxon>Pseudomonas</taxon>
    </lineage>
</organism>
<gene>
    <name evidence="2" type="ORF">H0H12_12500</name>
</gene>
<dbReference type="InterPro" id="IPR022385">
    <property type="entry name" value="Rhs_assc_core"/>
</dbReference>
<sequence length="278" mass="30343">MKINLGCIMPSRYHACQHCYTVYGYAPVASEGRSVLGFNGQHRSLGTDLYVLGNGYRIYSTTLNRFYSADHLSPFGHGGINAYAYCAGDPVNRDDPSGHMWRTRGGNTLQTTGRQPAGRQLTRPNPVSSSRSSSVESLSSSSSSRSRSRSPVSITTSQSLEAATDGSSATGLMAYPSPERVSSRRLSTSSTSSTISISELSVPLDHMFADTDIIASNVLDYMATHTRLPIDEEIFFRFNHPTTTLGMPSDVQRLASISNMYGAEWFNAARVNQLKRQS</sequence>
<name>A0A7D5W259_PSEPU</name>
<proteinExistence type="predicted"/>
<feature type="compositionally biased region" description="Polar residues" evidence="1">
    <location>
        <begin position="154"/>
        <end position="170"/>
    </location>
</feature>
<dbReference type="Gene3D" id="2.180.10.10">
    <property type="entry name" value="RHS repeat-associated core"/>
    <property type="match status" value="1"/>
</dbReference>
<feature type="compositionally biased region" description="Polar residues" evidence="1">
    <location>
        <begin position="105"/>
        <end position="114"/>
    </location>
</feature>
<dbReference type="Proteomes" id="UP000510934">
    <property type="component" value="Chromosome"/>
</dbReference>
<evidence type="ECO:0000313" key="2">
    <source>
        <dbReference type="EMBL" id="QLJ16690.1"/>
    </source>
</evidence>
<evidence type="ECO:0000313" key="3">
    <source>
        <dbReference type="Proteomes" id="UP000510934"/>
    </source>
</evidence>